<organism evidence="1 2">
    <name type="scientific">Chilo suppressalis</name>
    <name type="common">Asiatic rice borer moth</name>
    <dbReference type="NCBI Taxonomy" id="168631"/>
    <lineage>
        <taxon>Eukaryota</taxon>
        <taxon>Metazoa</taxon>
        <taxon>Ecdysozoa</taxon>
        <taxon>Arthropoda</taxon>
        <taxon>Hexapoda</taxon>
        <taxon>Insecta</taxon>
        <taxon>Pterygota</taxon>
        <taxon>Neoptera</taxon>
        <taxon>Endopterygota</taxon>
        <taxon>Lepidoptera</taxon>
        <taxon>Glossata</taxon>
        <taxon>Ditrysia</taxon>
        <taxon>Pyraloidea</taxon>
        <taxon>Crambidae</taxon>
        <taxon>Crambinae</taxon>
        <taxon>Chilo</taxon>
    </lineage>
</organism>
<dbReference type="Proteomes" id="UP001153292">
    <property type="component" value="Chromosome 21"/>
</dbReference>
<name>A0ABN8L4C3_CHISP</name>
<evidence type="ECO:0000313" key="1">
    <source>
        <dbReference type="EMBL" id="CAH2986116.1"/>
    </source>
</evidence>
<dbReference type="PANTHER" id="PTHR12792:SF0">
    <property type="entry name" value="SEPARIN"/>
    <property type="match status" value="1"/>
</dbReference>
<evidence type="ECO:0000313" key="2">
    <source>
        <dbReference type="Proteomes" id="UP001153292"/>
    </source>
</evidence>
<dbReference type="Pfam" id="PF03568">
    <property type="entry name" value="Separin_C"/>
    <property type="match status" value="1"/>
</dbReference>
<accession>A0ABN8L4C3</accession>
<keyword evidence="2" id="KW-1185">Reference proteome</keyword>
<dbReference type="PANTHER" id="PTHR12792">
    <property type="entry name" value="EXTRA SPINDLE POLES 1-RELATED"/>
    <property type="match status" value="1"/>
</dbReference>
<dbReference type="InterPro" id="IPR005314">
    <property type="entry name" value="Peptidase_C50"/>
</dbReference>
<protein>
    <recommendedName>
        <fullName evidence="3">Separase</fullName>
    </recommendedName>
</protein>
<reference evidence="1" key="1">
    <citation type="submission" date="2021-12" db="EMBL/GenBank/DDBJ databases">
        <authorList>
            <person name="King R."/>
        </authorList>
    </citation>
    <scope>NUCLEOTIDE SEQUENCE</scope>
</reference>
<proteinExistence type="predicted"/>
<gene>
    <name evidence="1" type="ORF">CHILSU_LOCUS5866</name>
</gene>
<evidence type="ECO:0008006" key="3">
    <source>
        <dbReference type="Google" id="ProtNLM"/>
    </source>
</evidence>
<sequence>MEDFDVFTNEINYTKQFCLNILNKYVNDAPPTPNGPNYQCGHKLLAEECLASGKEAECAFHLSESVSASLRTMAVYRDEQIKAANNKLLKITSFIKPVQDIIDGNPVSKHEEKLFPFLSRDTTDITKLFSHLDTADVAPFHKRYLRFSLENNVENLQKILRELPKEWSIVQLTAPYNPNENLKPQIEYKIEINSLYLTMYSNEYLDRTDFGPMTVNIPANFTKEGEKPLFTELYSLLEDNYKTIDNAQFLNNKRLVQNYWSRREDIDLRMKSVINVMDKDWLGGFGSLLTGKLIDSDLTEKIVRLVDNAISDWGFVKLNKKQKVLLYNLIGSCSTMTSHQIKSCIRRILTEHGNTHEIRQVLQVSDCPTCSKDFRFSNELCLKCLSKCFEAIHHFTLVDGIKAFSQVATQIKENDEWACLKKAKRHPVVLIVDEALDTFPWETLPIINHHPVSRMENIHFTYYLYKMHETRIQDGYFTARAEVGRYVINPEKNLDRMERRMNSFVRYWCDKWEGHVGTAPDPAKFLTYLTDADVFLYCGHGDGCHFANGGANGAGVEGATGARAIAILSGCGSVRLQATPARCPPAAAHHHLHVAGSPMVVGMLWEVTDLEVDKMVSTLVSLCVPSQAPLPWPQVGKQAWNQGVLDTEVESKGPVIDERDLLRAMCRARGSTSYVMIASSMVARGLPVRILDK</sequence>
<dbReference type="EMBL" id="OU963914">
    <property type="protein sequence ID" value="CAH2986116.1"/>
    <property type="molecule type" value="Genomic_DNA"/>
</dbReference>